<accession>A0AAU6PI98</accession>
<protein>
    <submittedName>
        <fullName evidence="2">Uncharacterized protein</fullName>
    </submittedName>
</protein>
<keyword evidence="1" id="KW-1133">Transmembrane helix</keyword>
<evidence type="ECO:0000313" key="2">
    <source>
        <dbReference type="EMBL" id="WXU00745.1"/>
    </source>
</evidence>
<keyword evidence="1" id="KW-0812">Transmembrane</keyword>
<name>A0AAU6PI98_9GAMM</name>
<feature type="transmembrane region" description="Helical" evidence="1">
    <location>
        <begin position="6"/>
        <end position="24"/>
    </location>
</feature>
<keyword evidence="1" id="KW-0472">Membrane</keyword>
<sequence>MEALILFSGLAIVGTIAFIAVFWYQRTHT</sequence>
<gene>
    <name evidence="2" type="ORF">Ctma_1474</name>
</gene>
<reference evidence="2" key="1">
    <citation type="submission" date="2023-10" db="EMBL/GenBank/DDBJ databases">
        <title>The first scallop-associated chemosynthetic bacterial symbiont.</title>
        <authorList>
            <person name="Lin Y.-T."/>
            <person name="Sun J."/>
            <person name="Ip J.C.-H."/>
            <person name="He X."/>
            <person name="Gao Z.-M."/>
            <person name="Perez M."/>
            <person name="Xu T."/>
            <person name="Qian P.-Y."/>
            <person name="Qiu J.-W."/>
        </authorList>
    </citation>
    <scope>NUCLEOTIDE SEQUENCE</scope>
    <source>
        <strain evidence="2">Gill1</strain>
    </source>
</reference>
<organism evidence="2">
    <name type="scientific">Catillopecten margaritatus gill symbiont</name>
    <dbReference type="NCBI Taxonomy" id="3083288"/>
    <lineage>
        <taxon>Bacteria</taxon>
        <taxon>Pseudomonadati</taxon>
        <taxon>Pseudomonadota</taxon>
        <taxon>Gammaproteobacteria</taxon>
        <taxon>sulfur-oxidizing symbionts</taxon>
    </lineage>
</organism>
<dbReference type="EMBL" id="CP138327">
    <property type="protein sequence ID" value="WXU00745.1"/>
    <property type="molecule type" value="Genomic_DNA"/>
</dbReference>
<dbReference type="AlphaFoldDB" id="A0AAU6PI98"/>
<proteinExistence type="predicted"/>
<evidence type="ECO:0000256" key="1">
    <source>
        <dbReference type="SAM" id="Phobius"/>
    </source>
</evidence>